<gene>
    <name evidence="1" type="ORF">GXM19_01445</name>
</gene>
<evidence type="ECO:0000313" key="1">
    <source>
        <dbReference type="EMBL" id="QIA33059.1"/>
    </source>
</evidence>
<dbReference type="InterPro" id="IPR016024">
    <property type="entry name" value="ARM-type_fold"/>
</dbReference>
<organism evidence="1 2">
    <name type="scientific">Collinsella aerofaciens (strain ATCC 25986 / DSM 3979 / JCM 10188 / KCTC 3647 / NCTC 11838 / VPI 1003)</name>
    <dbReference type="NCBI Taxonomy" id="411903"/>
    <lineage>
        <taxon>Bacteria</taxon>
        <taxon>Bacillati</taxon>
        <taxon>Actinomycetota</taxon>
        <taxon>Coriobacteriia</taxon>
        <taxon>Coriobacteriales</taxon>
        <taxon>Coriobacteriaceae</taxon>
        <taxon>Collinsella</taxon>
    </lineage>
</organism>
<evidence type="ECO:0008006" key="3">
    <source>
        <dbReference type="Google" id="ProtNLM"/>
    </source>
</evidence>
<dbReference type="GeneID" id="92849071"/>
<dbReference type="Proteomes" id="UP000464211">
    <property type="component" value="Chromosome"/>
</dbReference>
<dbReference type="RefSeq" id="WP_040358259.1">
    <property type="nucleotide sequence ID" value="NZ_AAVN02000001.1"/>
</dbReference>
<name>A0A858B314_COLAA</name>
<dbReference type="AlphaFoldDB" id="A0A858B314"/>
<reference evidence="1 2" key="1">
    <citation type="submission" date="2020-01" db="EMBL/GenBank/DDBJ databases">
        <title>Complete genome sequence of Collinsella aerofaciens JCM 10188(T).</title>
        <authorList>
            <person name="Tourlousse D.M."/>
            <person name="Sakamoto M."/>
            <person name="Miura T."/>
            <person name="Narita K."/>
            <person name="Ohashi A."/>
            <person name="Uchino Y."/>
            <person name="Yamazoe A."/>
            <person name="Kameyama K."/>
            <person name="Terauchi J."/>
            <person name="Ohkuma M."/>
            <person name="Kawasaki H."/>
            <person name="Sekiguchi Y."/>
        </authorList>
    </citation>
    <scope>NUCLEOTIDE SEQUENCE [LARGE SCALE GENOMIC DNA]</scope>
    <source>
        <strain evidence="1 2">JCM 10188</strain>
    </source>
</reference>
<sequence>MNLLDLMIKVGLKDEASGKAEGVASKVVGTLGKAGATVAKAVGVGVAAVGAGVAAVTGMSMSAYAAYEQNVGGIQKIFGNMGKSLEDYAAMTGQTVEQCSGKWEQLEQAQTTVLANADRAYITAGLSANRYMEQVTGFSASLVKSLGGDTVKAAEYANTAMVDMSDNANTFGTAMEDLQNAYQGFAKQNYTMLDNLKLGYGGTKEEMQRLVKDAHAVNSAVDESSLSFDNIVLAIHTMQEQMQIAGTTSREAATTIEGSCNMAKAAWENWVTELGKDDADMGKLTEELLQSVETAASNVVPRVATIVGTALSQLPSLVTSVGPVLGQAFVSIFTQALDSAAEAVPGPMGDILSAVSDGVDEIGERFKGLGEIWSAGDNPLESLHLAMVYGLTLLEGDLSTLQENITSSLPGIAEGFADVGGEVVPRLAEGIEMGLSFLSETAASLMTSLGGYLSENLPSITESGLQILTGLSESIAENAGVLAEGAANLIVGLAQGIAGSLPTLIEQAPVIVQNLASAINDNAPILLGAGIQAIVTLALGIVQAIPTLIANIPAIFSAFVSAWSALDWLSLGRNAITFLGNGIANMAGFVRSCGTNIVSAIRGAIQNLPSTLASIGRNGISSLGSAIRGAVGFVTSAASSIGSSIMGALSSIQGRMASIGSQIVQGIANGISGAAGVVVSKITGVVGGAIDAAKNLLGIHSPSRVFRKIFGYVMEGAALGIDDTADEPVKSMRSAVRNVEKAAVFGVSVTGGGAYGATASGAAGIAGGGNVYNLYLDSDLLGVDGRVASAFRSFVAAVEQSMAMGVA</sequence>
<evidence type="ECO:0000313" key="2">
    <source>
        <dbReference type="Proteomes" id="UP000464211"/>
    </source>
</evidence>
<accession>A0A858B314</accession>
<protein>
    <recommendedName>
        <fullName evidence="3">Phage-related protein</fullName>
    </recommendedName>
</protein>
<dbReference type="EMBL" id="CP048433">
    <property type="protein sequence ID" value="QIA33059.1"/>
    <property type="molecule type" value="Genomic_DNA"/>
</dbReference>
<proteinExistence type="predicted"/>
<dbReference type="SUPFAM" id="SSF48371">
    <property type="entry name" value="ARM repeat"/>
    <property type="match status" value="1"/>
</dbReference>